<sequence length="143" mass="16588">MNQVQHVLRNEIVDADKVPRWDGRRAPFCKLEKDGQKFSATLEVEGFTPEELTVKQVGRKVMLSGKKEKKEESEGGSYSYRYQEFRRELELPEDVNPEELSCSLNNGQLRIEATDSCVSKQQGWHCPVCPREWCPLKEKPWDS</sequence>
<feature type="non-terminal residue" evidence="5">
    <location>
        <position position="1"/>
    </location>
</feature>
<keyword evidence="6" id="KW-1185">Reference proteome</keyword>
<evidence type="ECO:0000256" key="2">
    <source>
        <dbReference type="PROSITE-ProRule" id="PRU00285"/>
    </source>
</evidence>
<dbReference type="Proteomes" id="UP001166052">
    <property type="component" value="Unassembled WGS sequence"/>
</dbReference>
<evidence type="ECO:0000256" key="1">
    <source>
        <dbReference type="ARBA" id="ARBA00023016"/>
    </source>
</evidence>
<keyword evidence="1" id="KW-0346">Stress response</keyword>
<evidence type="ECO:0000259" key="4">
    <source>
        <dbReference type="PROSITE" id="PS01031"/>
    </source>
</evidence>
<dbReference type="PANTHER" id="PTHR45640:SF2">
    <property type="entry name" value="HEAT SHOCK PROTEIN BETA-11-RELATED"/>
    <property type="match status" value="1"/>
</dbReference>
<dbReference type="InterPro" id="IPR002068">
    <property type="entry name" value="A-crystallin/Hsp20_dom"/>
</dbReference>
<dbReference type="PANTHER" id="PTHR45640">
    <property type="entry name" value="HEAT SHOCK PROTEIN HSP-12.2-RELATED"/>
    <property type="match status" value="1"/>
</dbReference>
<proteinExistence type="inferred from homology"/>
<dbReference type="SUPFAM" id="SSF49764">
    <property type="entry name" value="HSP20-like chaperones"/>
    <property type="match status" value="1"/>
</dbReference>
<organism evidence="5 6">
    <name type="scientific">Polypterus senegalus</name>
    <name type="common">Senegal bichir</name>
    <dbReference type="NCBI Taxonomy" id="55291"/>
    <lineage>
        <taxon>Eukaryota</taxon>
        <taxon>Metazoa</taxon>
        <taxon>Chordata</taxon>
        <taxon>Craniata</taxon>
        <taxon>Vertebrata</taxon>
        <taxon>Euteleostomi</taxon>
        <taxon>Actinopterygii</taxon>
        <taxon>Polypteriformes</taxon>
        <taxon>Polypteridae</taxon>
        <taxon>Polypterus</taxon>
    </lineage>
</organism>
<dbReference type="Gene3D" id="2.60.40.790">
    <property type="match status" value="1"/>
</dbReference>
<feature type="non-terminal residue" evidence="5">
    <location>
        <position position="143"/>
    </location>
</feature>
<evidence type="ECO:0000256" key="3">
    <source>
        <dbReference type="RuleBase" id="RU003616"/>
    </source>
</evidence>
<protein>
    <submittedName>
        <fullName evidence="5">HSPBB protein</fullName>
    </submittedName>
</protein>
<feature type="domain" description="SHSP" evidence="4">
    <location>
        <begin position="19"/>
        <end position="139"/>
    </location>
</feature>
<dbReference type="Pfam" id="PF00011">
    <property type="entry name" value="HSP20"/>
    <property type="match status" value="1"/>
</dbReference>
<comment type="similarity">
    <text evidence="2 3">Belongs to the small heat shock protein (HSP20) family.</text>
</comment>
<gene>
    <name evidence="5" type="primary">Hspb11_2</name>
    <name evidence="5" type="ORF">GTO92_0016081</name>
</gene>
<dbReference type="PROSITE" id="PS01031">
    <property type="entry name" value="SHSP"/>
    <property type="match status" value="1"/>
</dbReference>
<dbReference type="InterPro" id="IPR001436">
    <property type="entry name" value="Alpha-crystallin/sHSP_animal"/>
</dbReference>
<name>A0ABS2Z3K1_POLSE</name>
<reference evidence="5" key="1">
    <citation type="journal article" date="2021" name="Cell">
        <title>Tracing the genetic footprints of vertebrate landing in non-teleost ray-finned fishes.</title>
        <authorList>
            <person name="Bi X."/>
            <person name="Wang K."/>
            <person name="Yang L."/>
            <person name="Pan H."/>
            <person name="Jiang H."/>
            <person name="Wei Q."/>
            <person name="Fang M."/>
            <person name="Yu H."/>
            <person name="Zhu C."/>
            <person name="Cai Y."/>
            <person name="He Y."/>
            <person name="Gan X."/>
            <person name="Zeng H."/>
            <person name="Yu D."/>
            <person name="Zhu Y."/>
            <person name="Jiang H."/>
            <person name="Qiu Q."/>
            <person name="Yang H."/>
            <person name="Zhang Y.E."/>
            <person name="Wang W."/>
            <person name="Zhu M."/>
            <person name="He S."/>
            <person name="Zhang G."/>
        </authorList>
    </citation>
    <scope>NUCLEOTIDE SEQUENCE</scope>
    <source>
        <strain evidence="5">Bchr_001</strain>
    </source>
</reference>
<evidence type="ECO:0000313" key="6">
    <source>
        <dbReference type="Proteomes" id="UP001166052"/>
    </source>
</evidence>
<comment type="caution">
    <text evidence="5">The sequence shown here is derived from an EMBL/GenBank/DDBJ whole genome shotgun (WGS) entry which is preliminary data.</text>
</comment>
<dbReference type="EMBL" id="JAAWVN010018216">
    <property type="protein sequence ID" value="MBN3292791.1"/>
    <property type="molecule type" value="Genomic_DNA"/>
</dbReference>
<accession>A0ABS2Z3K1</accession>
<dbReference type="InterPro" id="IPR008978">
    <property type="entry name" value="HSP20-like_chaperone"/>
</dbReference>
<evidence type="ECO:0000313" key="5">
    <source>
        <dbReference type="EMBL" id="MBN3292791.1"/>
    </source>
</evidence>